<dbReference type="PROSITE" id="PS01128">
    <property type="entry name" value="SHIKIMATE_KINASE"/>
    <property type="match status" value="1"/>
</dbReference>
<comment type="subunit">
    <text evidence="11">Monomer.</text>
</comment>
<feature type="binding site" evidence="11">
    <location>
        <position position="81"/>
    </location>
    <ligand>
        <name>substrate</name>
    </ligand>
</feature>
<evidence type="ECO:0000256" key="8">
    <source>
        <dbReference type="ARBA" id="ARBA00022840"/>
    </source>
</evidence>
<dbReference type="EC" id="2.7.1.71" evidence="3 11"/>
<gene>
    <name evidence="11" type="primary">aroK</name>
    <name evidence="12" type="ORF">HF576_16250</name>
</gene>
<dbReference type="InterPro" id="IPR023000">
    <property type="entry name" value="Shikimate_kinase_CS"/>
</dbReference>
<comment type="function">
    <text evidence="11">Catalyzes the specific phosphorylation of the 3-hydroxyl group of shikimic acid using ATP as a cosubstrate.</text>
</comment>
<evidence type="ECO:0000313" key="13">
    <source>
        <dbReference type="Proteomes" id="UP001429745"/>
    </source>
</evidence>
<comment type="catalytic activity">
    <reaction evidence="10 11">
        <text>shikimate + ATP = 3-phosphoshikimate + ADP + H(+)</text>
        <dbReference type="Rhea" id="RHEA:13121"/>
        <dbReference type="ChEBI" id="CHEBI:15378"/>
        <dbReference type="ChEBI" id="CHEBI:30616"/>
        <dbReference type="ChEBI" id="CHEBI:36208"/>
        <dbReference type="ChEBI" id="CHEBI:145989"/>
        <dbReference type="ChEBI" id="CHEBI:456216"/>
        <dbReference type="EC" id="2.7.1.71"/>
    </reaction>
</comment>
<reference evidence="12 13" key="1">
    <citation type="submission" date="2020-04" db="EMBL/GenBank/DDBJ databases">
        <title>CFH 90308 Microbacterium sp.</title>
        <authorList>
            <person name="Nie G."/>
            <person name="Ming H."/>
            <person name="Xia T."/>
        </authorList>
    </citation>
    <scope>NUCLEOTIDE SEQUENCE [LARGE SCALE GENOMIC DNA]</scope>
    <source>
        <strain evidence="12 13">CFH 90308</strain>
    </source>
</reference>
<comment type="subcellular location">
    <subcellularLocation>
        <location evidence="11">Cytoplasm</location>
    </subcellularLocation>
</comment>
<evidence type="ECO:0000256" key="10">
    <source>
        <dbReference type="ARBA" id="ARBA00048567"/>
    </source>
</evidence>
<keyword evidence="11" id="KW-0479">Metal-binding</keyword>
<keyword evidence="11" id="KW-0460">Magnesium</keyword>
<comment type="similarity">
    <text evidence="2 11">Belongs to the shikimate kinase family.</text>
</comment>
<keyword evidence="8 11" id="KW-0067">ATP-binding</keyword>
<dbReference type="RefSeq" id="WP_168913895.1">
    <property type="nucleotide sequence ID" value="NZ_JABACI010000005.1"/>
</dbReference>
<dbReference type="PANTHER" id="PTHR21087">
    <property type="entry name" value="SHIKIMATE KINASE"/>
    <property type="match status" value="1"/>
</dbReference>
<evidence type="ECO:0000256" key="5">
    <source>
        <dbReference type="ARBA" id="ARBA00022679"/>
    </source>
</evidence>
<feature type="binding site" evidence="11">
    <location>
        <position position="60"/>
    </location>
    <ligand>
        <name>substrate</name>
    </ligand>
</feature>
<dbReference type="EMBL" id="JABACI010000005">
    <property type="protein sequence ID" value="NLP85399.1"/>
    <property type="molecule type" value="Genomic_DNA"/>
</dbReference>
<evidence type="ECO:0000256" key="2">
    <source>
        <dbReference type="ARBA" id="ARBA00006997"/>
    </source>
</evidence>
<organism evidence="12 13">
    <name type="scientific">Microbacterium salsuginis</name>
    <dbReference type="NCBI Taxonomy" id="2722803"/>
    <lineage>
        <taxon>Bacteria</taxon>
        <taxon>Bacillati</taxon>
        <taxon>Actinomycetota</taxon>
        <taxon>Actinomycetes</taxon>
        <taxon>Micrococcales</taxon>
        <taxon>Microbacteriaceae</taxon>
        <taxon>Microbacterium</taxon>
    </lineage>
</organism>
<keyword evidence="6 11" id="KW-0547">Nucleotide-binding</keyword>
<feature type="binding site" evidence="11">
    <location>
        <position position="19"/>
    </location>
    <ligand>
        <name>Mg(2+)</name>
        <dbReference type="ChEBI" id="CHEBI:18420"/>
    </ligand>
</feature>
<keyword evidence="11" id="KW-0963">Cytoplasm</keyword>
<evidence type="ECO:0000313" key="12">
    <source>
        <dbReference type="EMBL" id="NLP85399.1"/>
    </source>
</evidence>
<comment type="caution">
    <text evidence="12">The sequence shown here is derived from an EMBL/GenBank/DDBJ whole genome shotgun (WGS) entry which is preliminary data.</text>
</comment>
<feature type="binding site" evidence="11">
    <location>
        <position position="37"/>
    </location>
    <ligand>
        <name>substrate</name>
    </ligand>
</feature>
<dbReference type="HAMAP" id="MF_00109">
    <property type="entry name" value="Shikimate_kinase"/>
    <property type="match status" value="1"/>
</dbReference>
<dbReference type="Gene3D" id="3.40.50.300">
    <property type="entry name" value="P-loop containing nucleotide triphosphate hydrolases"/>
    <property type="match status" value="1"/>
</dbReference>
<feature type="binding site" evidence="11">
    <location>
        <begin position="15"/>
        <end position="20"/>
    </location>
    <ligand>
        <name>ATP</name>
        <dbReference type="ChEBI" id="CHEBI:30616"/>
    </ligand>
</feature>
<keyword evidence="13" id="KW-1185">Reference proteome</keyword>
<evidence type="ECO:0000256" key="1">
    <source>
        <dbReference type="ARBA" id="ARBA00004842"/>
    </source>
</evidence>
<sequence length="186" mass="19929">MTAGPEAIVLIGPMGAGKTSIGKRVARALGIRFYDSDAAVVRDHGPIEKLFAEHGEEHFRALERRAVADGLAGGGVVALGGGAVLHPETRADLASHRVVLLLVSPRVVAGRVRDSNRPLLQAGDAIERWAAILEERRPVYDELADVTFDTSSGPLQDVVDAIVAWVRSPEPEERACDVLSERSEPK</sequence>
<evidence type="ECO:0000256" key="9">
    <source>
        <dbReference type="ARBA" id="ARBA00023141"/>
    </source>
</evidence>
<evidence type="ECO:0000256" key="11">
    <source>
        <dbReference type="HAMAP-Rule" id="MF_00109"/>
    </source>
</evidence>
<evidence type="ECO:0000256" key="6">
    <source>
        <dbReference type="ARBA" id="ARBA00022741"/>
    </source>
</evidence>
<feature type="binding site" evidence="11">
    <location>
        <position position="117"/>
    </location>
    <ligand>
        <name>ATP</name>
        <dbReference type="ChEBI" id="CHEBI:30616"/>
    </ligand>
</feature>
<dbReference type="Pfam" id="PF01202">
    <property type="entry name" value="SKI"/>
    <property type="match status" value="1"/>
</dbReference>
<keyword evidence="9 11" id="KW-0057">Aromatic amino acid biosynthesis</keyword>
<dbReference type="InterPro" id="IPR027417">
    <property type="entry name" value="P-loop_NTPase"/>
</dbReference>
<dbReference type="InterPro" id="IPR031322">
    <property type="entry name" value="Shikimate/glucono_kinase"/>
</dbReference>
<protein>
    <recommendedName>
        <fullName evidence="3 11">Shikimate kinase</fullName>
        <shortName evidence="11">SK</shortName>
        <ecNumber evidence="3 11">2.7.1.71</ecNumber>
    </recommendedName>
</protein>
<dbReference type="SUPFAM" id="SSF52540">
    <property type="entry name" value="P-loop containing nucleoside triphosphate hydrolases"/>
    <property type="match status" value="1"/>
</dbReference>
<keyword evidence="5 11" id="KW-0808">Transferase</keyword>
<comment type="pathway">
    <text evidence="1 11">Metabolic intermediate biosynthesis; chorismate biosynthesis; chorismate from D-erythrose 4-phosphate and phosphoenolpyruvate: step 5/7.</text>
</comment>
<name>A0ABX1KES1_9MICO</name>
<dbReference type="PRINTS" id="PR01100">
    <property type="entry name" value="SHIKIMTKNASE"/>
</dbReference>
<evidence type="ECO:0000256" key="7">
    <source>
        <dbReference type="ARBA" id="ARBA00022777"/>
    </source>
</evidence>
<dbReference type="Proteomes" id="UP001429745">
    <property type="component" value="Unassembled WGS sequence"/>
</dbReference>
<dbReference type="PANTHER" id="PTHR21087:SF16">
    <property type="entry name" value="SHIKIMATE KINASE 1, CHLOROPLASTIC"/>
    <property type="match status" value="1"/>
</dbReference>
<comment type="cofactor">
    <cofactor evidence="11">
        <name>Mg(2+)</name>
        <dbReference type="ChEBI" id="CHEBI:18420"/>
    </cofactor>
    <text evidence="11">Binds 1 Mg(2+) ion per subunit.</text>
</comment>
<keyword evidence="4 11" id="KW-0028">Amino-acid biosynthesis</keyword>
<dbReference type="CDD" id="cd00464">
    <property type="entry name" value="SK"/>
    <property type="match status" value="1"/>
</dbReference>
<proteinExistence type="inferred from homology"/>
<dbReference type="InterPro" id="IPR000623">
    <property type="entry name" value="Shikimate_kinase/TSH1"/>
</dbReference>
<accession>A0ABX1KES1</accession>
<keyword evidence="7 11" id="KW-0418">Kinase</keyword>
<evidence type="ECO:0000256" key="4">
    <source>
        <dbReference type="ARBA" id="ARBA00022605"/>
    </source>
</evidence>
<evidence type="ECO:0000256" key="3">
    <source>
        <dbReference type="ARBA" id="ARBA00012154"/>
    </source>
</evidence>
<comment type="caution">
    <text evidence="11">Lacks conserved residue(s) required for the propagation of feature annotation.</text>
</comment>
<feature type="binding site" evidence="11">
    <location>
        <position position="136"/>
    </location>
    <ligand>
        <name>substrate</name>
    </ligand>
</feature>